<gene>
    <name evidence="2" type="ORF">GAH_00795</name>
</gene>
<dbReference type="RefSeq" id="WP_048094818.1">
    <property type="nucleotide sequence ID" value="NZ_CP011267.1"/>
</dbReference>
<dbReference type="PANTHER" id="PTHR31157:SF1">
    <property type="entry name" value="SCP DOMAIN-CONTAINING PROTEIN"/>
    <property type="match status" value="1"/>
</dbReference>
<dbReference type="PANTHER" id="PTHR31157">
    <property type="entry name" value="SCP DOMAIN-CONTAINING PROTEIN"/>
    <property type="match status" value="1"/>
</dbReference>
<dbReference type="Gene3D" id="3.40.33.10">
    <property type="entry name" value="CAP"/>
    <property type="match status" value="1"/>
</dbReference>
<keyword evidence="3" id="KW-1185">Reference proteome</keyword>
<evidence type="ECO:0000313" key="2">
    <source>
        <dbReference type="EMBL" id="AKG91873.1"/>
    </source>
</evidence>
<dbReference type="CDD" id="cd05379">
    <property type="entry name" value="CAP_bacterial"/>
    <property type="match status" value="1"/>
</dbReference>
<dbReference type="Pfam" id="PF00188">
    <property type="entry name" value="CAP"/>
    <property type="match status" value="1"/>
</dbReference>
<dbReference type="GeneID" id="24803377"/>
<protein>
    <submittedName>
        <fullName evidence="2">Cysteine-rich secretory protein family</fullName>
    </submittedName>
</protein>
<feature type="domain" description="SCP" evidence="1">
    <location>
        <begin position="91"/>
        <end position="203"/>
    </location>
</feature>
<sequence>MRICFRVRENGNPLRGYVLSGGRKFYVDGCADIPEKFLKSGFVFVGEYLGHEFEYRFDEPFSEVLISEGELLYDTSSLDLKLIEQLVFSGINRFREEKGLESIRWSERLAKIAREKSALLEKEFSHNAGGKNAYRLLRERGIYFVAVGENIYRIAGLKSSVGEEAIAERCVEGWKRSRGHRKVMLSEFTHCGVGVYARQKDVYITLIATLNRVVVESKFTKGQTLLLQPVDEEFDGKARIAVRAHPDRCFSLTYPEYAGREDFVEVRVLESCRGRVVIEYLDV</sequence>
<dbReference type="InterPro" id="IPR035940">
    <property type="entry name" value="CAP_sf"/>
</dbReference>
<reference evidence="2 3" key="1">
    <citation type="submission" date="2015-04" db="EMBL/GenBank/DDBJ databases">
        <title>The complete genome sequence of the hyperthermophilic, obligate iron-reducing archaeon Geoglobus ahangari strain 234T.</title>
        <authorList>
            <person name="Manzella M.P."/>
            <person name="Holmes D.E."/>
            <person name="Rocheleau J.M."/>
            <person name="Chung A."/>
            <person name="Reguera G."/>
            <person name="Kashefi K."/>
        </authorList>
    </citation>
    <scope>NUCLEOTIDE SEQUENCE [LARGE SCALE GENOMIC DNA]</scope>
    <source>
        <strain evidence="2 3">234</strain>
    </source>
</reference>
<name>A0A0F7IG87_9EURY</name>
<proteinExistence type="predicted"/>
<dbReference type="STRING" id="113653.GAH_00795"/>
<evidence type="ECO:0000313" key="3">
    <source>
        <dbReference type="Proteomes" id="UP000034723"/>
    </source>
</evidence>
<dbReference type="SUPFAM" id="SSF55797">
    <property type="entry name" value="PR-1-like"/>
    <property type="match status" value="1"/>
</dbReference>
<dbReference type="AlphaFoldDB" id="A0A0F7IG87"/>
<organism evidence="2 3">
    <name type="scientific">Geoglobus ahangari</name>
    <dbReference type="NCBI Taxonomy" id="113653"/>
    <lineage>
        <taxon>Archaea</taxon>
        <taxon>Methanobacteriati</taxon>
        <taxon>Methanobacteriota</taxon>
        <taxon>Archaeoglobi</taxon>
        <taxon>Archaeoglobales</taxon>
        <taxon>Archaeoglobaceae</taxon>
        <taxon>Geoglobus</taxon>
    </lineage>
</organism>
<dbReference type="OrthoDB" id="60683at2157"/>
<dbReference type="Proteomes" id="UP000034723">
    <property type="component" value="Chromosome"/>
</dbReference>
<evidence type="ECO:0000259" key="1">
    <source>
        <dbReference type="Pfam" id="PF00188"/>
    </source>
</evidence>
<dbReference type="InParanoid" id="A0A0F7IG87"/>
<accession>A0A0F7IG87</accession>
<dbReference type="EMBL" id="CP011267">
    <property type="protein sequence ID" value="AKG91873.1"/>
    <property type="molecule type" value="Genomic_DNA"/>
</dbReference>
<dbReference type="HOGENOM" id="CLU_982128_0_0_2"/>
<dbReference type="KEGG" id="gah:GAH_00795"/>
<dbReference type="InterPro" id="IPR014044">
    <property type="entry name" value="CAP_dom"/>
</dbReference>